<organism evidence="2 3">
    <name type="scientific">Paraburkholderia caffeinilytica</name>
    <dbReference type="NCBI Taxonomy" id="1761016"/>
    <lineage>
        <taxon>Bacteria</taxon>
        <taxon>Pseudomonadati</taxon>
        <taxon>Pseudomonadota</taxon>
        <taxon>Betaproteobacteria</taxon>
        <taxon>Burkholderiales</taxon>
        <taxon>Burkholderiaceae</taxon>
        <taxon>Paraburkholderia</taxon>
    </lineage>
</organism>
<feature type="region of interest" description="Disordered" evidence="1">
    <location>
        <begin position="1"/>
        <end position="24"/>
    </location>
</feature>
<dbReference type="Proteomes" id="UP000602004">
    <property type="component" value="Unassembled WGS sequence"/>
</dbReference>
<keyword evidence="3" id="KW-1185">Reference proteome</keyword>
<gene>
    <name evidence="2" type="ORF">GCM10011400_36500</name>
</gene>
<dbReference type="EMBL" id="BMHL01000006">
    <property type="protein sequence ID" value="GGC46102.1"/>
    <property type="molecule type" value="Genomic_DNA"/>
</dbReference>
<sequence length="67" mass="7001">MPTPGQVASKPADRDADLAAAGARQKWAQREQVAERVLVEPAPPLDALVAEVTDIGGRAAERGQAEP</sequence>
<protein>
    <submittedName>
        <fullName evidence="2">Uncharacterized protein</fullName>
    </submittedName>
</protein>
<name>A0ABQ1MSE2_9BURK</name>
<evidence type="ECO:0000313" key="2">
    <source>
        <dbReference type="EMBL" id="GGC46102.1"/>
    </source>
</evidence>
<evidence type="ECO:0000313" key="3">
    <source>
        <dbReference type="Proteomes" id="UP000602004"/>
    </source>
</evidence>
<comment type="caution">
    <text evidence="2">The sequence shown here is derived from an EMBL/GenBank/DDBJ whole genome shotgun (WGS) entry which is preliminary data.</text>
</comment>
<accession>A0ABQ1MSE2</accession>
<reference evidence="3" key="1">
    <citation type="journal article" date="2019" name="Int. J. Syst. Evol. Microbiol.">
        <title>The Global Catalogue of Microorganisms (GCM) 10K type strain sequencing project: providing services to taxonomists for standard genome sequencing and annotation.</title>
        <authorList>
            <consortium name="The Broad Institute Genomics Platform"/>
            <consortium name="The Broad Institute Genome Sequencing Center for Infectious Disease"/>
            <person name="Wu L."/>
            <person name="Ma J."/>
        </authorList>
    </citation>
    <scope>NUCLEOTIDE SEQUENCE [LARGE SCALE GENOMIC DNA]</scope>
    <source>
        <strain evidence="3">CGMCC 1.15103</strain>
    </source>
</reference>
<proteinExistence type="predicted"/>
<evidence type="ECO:0000256" key="1">
    <source>
        <dbReference type="SAM" id="MobiDB-lite"/>
    </source>
</evidence>